<dbReference type="Gene3D" id="3.30.420.40">
    <property type="match status" value="2"/>
</dbReference>
<keyword evidence="1" id="KW-0808">Transferase</keyword>
<keyword evidence="1" id="KW-0418">Kinase</keyword>
<dbReference type="PANTHER" id="PTHR43190:SF3">
    <property type="entry name" value="N-ACETYL-D-GLUCOSAMINE KINASE"/>
    <property type="match status" value="1"/>
</dbReference>
<dbReference type="CDD" id="cd24079">
    <property type="entry name" value="ASKHA_NBD_PG1100-like"/>
    <property type="match status" value="1"/>
</dbReference>
<keyword evidence="2" id="KW-1185">Reference proteome</keyword>
<evidence type="ECO:0000313" key="1">
    <source>
        <dbReference type="EMBL" id="MPR34705.1"/>
    </source>
</evidence>
<proteinExistence type="predicted"/>
<dbReference type="EMBL" id="WHLY01000002">
    <property type="protein sequence ID" value="MPR34705.1"/>
    <property type="molecule type" value="Genomic_DNA"/>
</dbReference>
<accession>A0A7C9F459</accession>
<dbReference type="InterPro" id="IPR052519">
    <property type="entry name" value="Euk-type_GlcNAc_Kinase"/>
</dbReference>
<dbReference type="Proteomes" id="UP000479293">
    <property type="component" value="Unassembled WGS sequence"/>
</dbReference>
<protein>
    <submittedName>
        <fullName evidence="1">N-acetylglucosamine kinase</fullName>
    </submittedName>
</protein>
<dbReference type="RefSeq" id="WP_152761146.1">
    <property type="nucleotide sequence ID" value="NZ_WHLY01000002.1"/>
</dbReference>
<gene>
    <name evidence="1" type="ORF">GBK04_15405</name>
</gene>
<dbReference type="PANTHER" id="PTHR43190">
    <property type="entry name" value="N-ACETYL-D-GLUCOSAMINE KINASE"/>
    <property type="match status" value="1"/>
</dbReference>
<sequence>MILLADSGSTKTDWLLLGPEIIRFQSAGFNPFYQTQEVIAEILRREVLSHTESHRVEQIYFYGAGCADATTSLPVTNALTALFPTAGTIEVHSDLLAAARALCGRAAGIACILGTGANNGLYNGEKITHNIGSLGFWLGDEGSGGYLGKQLVIKYLHNELPSGLHEAFRASFPDVSRFIVLERAYRQPFPNRYFASFSPFLSQHLAEPFVRGLVGDAFRAFLATYVCKHPNASELPVHFTGSVAYHFREILAEVLIEKNLRLGTIQRSPMPGLLQFHQNASY</sequence>
<dbReference type="InterPro" id="IPR043129">
    <property type="entry name" value="ATPase_NBD"/>
</dbReference>
<dbReference type="SUPFAM" id="SSF53067">
    <property type="entry name" value="Actin-like ATPase domain"/>
    <property type="match status" value="2"/>
</dbReference>
<name>A0A7C9F459_9BACT</name>
<dbReference type="Gene3D" id="1.10.720.160">
    <property type="match status" value="1"/>
</dbReference>
<reference evidence="1 2" key="1">
    <citation type="submission" date="2019-10" db="EMBL/GenBank/DDBJ databases">
        <title>Draft Genome Sequence of Cytophagaceae sp. SJW1-29.</title>
        <authorList>
            <person name="Choi A."/>
        </authorList>
    </citation>
    <scope>NUCLEOTIDE SEQUENCE [LARGE SCALE GENOMIC DNA]</scope>
    <source>
        <strain evidence="1 2">SJW1-29</strain>
    </source>
</reference>
<organism evidence="1 2">
    <name type="scientific">Salmonirosea aquatica</name>
    <dbReference type="NCBI Taxonomy" id="2654236"/>
    <lineage>
        <taxon>Bacteria</taxon>
        <taxon>Pseudomonadati</taxon>
        <taxon>Bacteroidota</taxon>
        <taxon>Cytophagia</taxon>
        <taxon>Cytophagales</taxon>
        <taxon>Spirosomataceae</taxon>
        <taxon>Salmonirosea</taxon>
    </lineage>
</organism>
<comment type="caution">
    <text evidence="1">The sequence shown here is derived from an EMBL/GenBank/DDBJ whole genome shotgun (WGS) entry which is preliminary data.</text>
</comment>
<dbReference type="GO" id="GO:0016301">
    <property type="term" value="F:kinase activity"/>
    <property type="evidence" value="ECO:0007669"/>
    <property type="project" value="UniProtKB-KW"/>
</dbReference>
<dbReference type="AlphaFoldDB" id="A0A7C9F459"/>
<evidence type="ECO:0000313" key="2">
    <source>
        <dbReference type="Proteomes" id="UP000479293"/>
    </source>
</evidence>